<feature type="transmembrane region" description="Helical" evidence="1">
    <location>
        <begin position="12"/>
        <end position="36"/>
    </location>
</feature>
<reference evidence="4" key="1">
    <citation type="submission" date="2017-10" db="EMBL/GenBank/DDBJ databases">
        <title>Whole genome sequencing of Borrelia miyamotoi strains isolated at the Russian territory.</title>
        <authorList>
            <person name="Kuleshov K.V."/>
            <person name="Platonov A.E."/>
            <person name="Goptar I.A."/>
            <person name="Shipulin G.A."/>
            <person name="Markelov M.L."/>
            <person name="Koetsveld J."/>
            <person name="Kolyasnikova N.M."/>
            <person name="Sarksyan D.S."/>
            <person name="Toporkova M.G."/>
            <person name="Hovius J.W."/>
        </authorList>
    </citation>
    <scope>NUCLEOTIDE SEQUENCE [LARGE SCALE GENOMIC DNA]</scope>
    <source>
        <strain evidence="4">Yekat-1</strain>
        <plasmid evidence="4">pYekat-1-lp29-2-2</plasmid>
    </source>
</reference>
<dbReference type="EMBL" id="CP024339">
    <property type="protein sequence ID" value="ATQ16669.1"/>
    <property type="molecule type" value="Genomic_DNA"/>
</dbReference>
<gene>
    <name evidence="2" type="ORF">CNO13_05820</name>
    <name evidence="3" type="ORF">O5404_07605</name>
</gene>
<reference evidence="3" key="2">
    <citation type="submission" date="2022-12" db="EMBL/GenBank/DDBJ databases">
        <title>B. miyamotoi WGS.</title>
        <authorList>
            <person name="Gabriele M."/>
            <person name="Kuleshov K.V."/>
            <person name="Hepner S."/>
            <person name="Hoornstra D."/>
            <person name="Hovius J.W."/>
            <person name="Platonov A.E."/>
            <person name="Fingerle V."/>
            <person name="Strube C."/>
        </authorList>
    </citation>
    <scope>NUCLEOTIDE SEQUENCE</scope>
    <source>
        <strain evidence="3">ZStruIII14-9</strain>
        <plasmid evidence="3">pZSt-lp29-2-2</plasmid>
    </source>
</reference>
<evidence type="ECO:0000313" key="2">
    <source>
        <dbReference type="EMBL" id="ATQ16669.1"/>
    </source>
</evidence>
<geneLocation type="plasmid" evidence="2 4">
    <name>pYekat-1-lp29-2-2</name>
</geneLocation>
<name>A0AAX3JPM8_9SPIR</name>
<keyword evidence="3" id="KW-0614">Plasmid</keyword>
<evidence type="ECO:0000313" key="4">
    <source>
        <dbReference type="Proteomes" id="UP000230633"/>
    </source>
</evidence>
<evidence type="ECO:0000313" key="3">
    <source>
        <dbReference type="EMBL" id="WAZ72870.1"/>
    </source>
</evidence>
<geneLocation type="plasmid" evidence="3 5">
    <name>pZSt-lp29-2-2</name>
</geneLocation>
<reference evidence="2" key="3">
    <citation type="submission" date="2022-12" db="EMBL/GenBank/DDBJ databases">
        <title>Whole genome sequencing of Borrelia miyamotoi strains isolated at the Russian territory.</title>
        <authorList>
            <person name="Kuleshov K.V."/>
            <person name="Platonov A.E."/>
            <person name="Goptar I.A."/>
            <person name="Shipulin G.A."/>
            <person name="Markelov M.L."/>
            <person name="Koetsveld J."/>
            <person name="Kolyasnikova N.M."/>
            <person name="Sarksyan D.S."/>
            <person name="Toporkova M.G."/>
            <person name="Hovius J.W."/>
        </authorList>
    </citation>
    <scope>NUCLEOTIDE SEQUENCE</scope>
    <source>
        <strain evidence="2">Yekat-1</strain>
        <plasmid evidence="2">pYekat-1-lp29-2-2</plasmid>
    </source>
</reference>
<dbReference type="RefSeq" id="WP_025444498.1">
    <property type="nucleotide sequence ID" value="NZ_CP024214.2"/>
</dbReference>
<keyword evidence="4" id="KW-1185">Reference proteome</keyword>
<keyword evidence="1" id="KW-1133">Transmembrane helix</keyword>
<sequence length="123" mass="14510">MSSSLKKQINVIGTIATAIVICISGFGTYAFQGFLYQFKKEMMEELRIESENRFKSEFQSLKTFLREDLKRDIEKLNLESKEMVEEFQTLLLKERFKIKVAFKEELKKCFDSFKQLGEVNVEK</sequence>
<keyword evidence="1" id="KW-0812">Transmembrane</keyword>
<proteinExistence type="predicted"/>
<dbReference type="AlphaFoldDB" id="A0AAX3JPM8"/>
<evidence type="ECO:0000256" key="1">
    <source>
        <dbReference type="SAM" id="Phobius"/>
    </source>
</evidence>
<protein>
    <submittedName>
        <fullName evidence="3">Uncharacterized protein</fullName>
    </submittedName>
</protein>
<keyword evidence="1" id="KW-0472">Membrane</keyword>
<evidence type="ECO:0000313" key="5">
    <source>
        <dbReference type="Proteomes" id="UP001164513"/>
    </source>
</evidence>
<accession>A0AAX3JPM8</accession>
<dbReference type="Proteomes" id="UP000230633">
    <property type="component" value="Plasmid pYekat-1-lp29-2-2"/>
</dbReference>
<dbReference type="EMBL" id="CP114733">
    <property type="protein sequence ID" value="WAZ72870.1"/>
    <property type="molecule type" value="Genomic_DNA"/>
</dbReference>
<organism evidence="3 5">
    <name type="scientific">Borrelia miyamotoi</name>
    <dbReference type="NCBI Taxonomy" id="47466"/>
    <lineage>
        <taxon>Bacteria</taxon>
        <taxon>Pseudomonadati</taxon>
        <taxon>Spirochaetota</taxon>
        <taxon>Spirochaetia</taxon>
        <taxon>Spirochaetales</taxon>
        <taxon>Borreliaceae</taxon>
        <taxon>Borrelia</taxon>
    </lineage>
</organism>
<dbReference type="Proteomes" id="UP001164513">
    <property type="component" value="Plasmid pZSt-lp29-2-2"/>
</dbReference>